<dbReference type="Gene3D" id="3.90.660.10">
    <property type="match status" value="1"/>
</dbReference>
<evidence type="ECO:0000259" key="2">
    <source>
        <dbReference type="Pfam" id="PF01593"/>
    </source>
</evidence>
<evidence type="ECO:0000256" key="1">
    <source>
        <dbReference type="SAM" id="SignalP"/>
    </source>
</evidence>
<reference evidence="4" key="1">
    <citation type="submission" date="2025-08" db="UniProtKB">
        <authorList>
            <consortium name="RefSeq"/>
        </authorList>
    </citation>
    <scope>IDENTIFICATION</scope>
</reference>
<dbReference type="GeneID" id="101845197"/>
<protein>
    <submittedName>
        <fullName evidence="4">Renalase</fullName>
    </submittedName>
</protein>
<name>A0ABM0K356_APLCA</name>
<feature type="signal peptide" evidence="1">
    <location>
        <begin position="1"/>
        <end position="21"/>
    </location>
</feature>
<dbReference type="RefSeq" id="XP_005107682.1">
    <property type="nucleotide sequence ID" value="XM_005107625.3"/>
</dbReference>
<dbReference type="PANTHER" id="PTHR23357">
    <property type="entry name" value="RENALASE"/>
    <property type="match status" value="1"/>
</dbReference>
<sequence>MLQKMAKVLLVGSGLTGSATAALLRQKLPENTSISVWDKARGAGGRMSTSRCPNDSSITVDLGAQYITLTQEYKAKRKSLYDELQTQGILAPLTGQIEGPNSFDQPGAEHFVTPKGSSSLVKFFLQKANASMKNECLVTEVSFSDGGQVSVTTREDLTESFDVVVITMPVPQILQLRGSIHDCINSNSSVKKNLQNVSYSSRYALGLFFPPQTNLKYPWSAKYISDNPCVRYIALDQVKRGTADPNQGQSLAVHTNVPFGLAHLEEDVNSVKDELLANVRKVLPDLPEPMFVKPQKWRYSQVHKAYEGRPGCVTLSTNPLVIVAGDGFSGSTFDGCLDSAETVVKIIQENLHTSTSSGL</sequence>
<gene>
    <name evidence="4" type="primary">LOC101845197</name>
</gene>
<accession>A0ABM0K356</accession>
<dbReference type="Pfam" id="PF01593">
    <property type="entry name" value="Amino_oxidase"/>
    <property type="match status" value="1"/>
</dbReference>
<dbReference type="PANTHER" id="PTHR23357:SF1">
    <property type="entry name" value="RENALASE"/>
    <property type="match status" value="1"/>
</dbReference>
<evidence type="ECO:0000313" key="4">
    <source>
        <dbReference type="RefSeq" id="XP_005107682.1"/>
    </source>
</evidence>
<organism evidence="3 4">
    <name type="scientific">Aplysia californica</name>
    <name type="common">California sea hare</name>
    <dbReference type="NCBI Taxonomy" id="6500"/>
    <lineage>
        <taxon>Eukaryota</taxon>
        <taxon>Metazoa</taxon>
        <taxon>Spiralia</taxon>
        <taxon>Lophotrochozoa</taxon>
        <taxon>Mollusca</taxon>
        <taxon>Gastropoda</taxon>
        <taxon>Heterobranchia</taxon>
        <taxon>Euthyneura</taxon>
        <taxon>Tectipleura</taxon>
        <taxon>Aplysiida</taxon>
        <taxon>Aplysioidea</taxon>
        <taxon>Aplysiidae</taxon>
        <taxon>Aplysia</taxon>
    </lineage>
</organism>
<keyword evidence="1" id="KW-0732">Signal</keyword>
<dbReference type="Gene3D" id="3.50.50.60">
    <property type="entry name" value="FAD/NAD(P)-binding domain"/>
    <property type="match status" value="1"/>
</dbReference>
<proteinExistence type="predicted"/>
<feature type="domain" description="Amine oxidase" evidence="2">
    <location>
        <begin position="103"/>
        <end position="344"/>
    </location>
</feature>
<evidence type="ECO:0000313" key="3">
    <source>
        <dbReference type="Proteomes" id="UP000694888"/>
    </source>
</evidence>
<dbReference type="InterPro" id="IPR002937">
    <property type="entry name" value="Amino_oxidase"/>
</dbReference>
<dbReference type="InterPro" id="IPR036188">
    <property type="entry name" value="FAD/NAD-bd_sf"/>
</dbReference>
<dbReference type="Pfam" id="PF13450">
    <property type="entry name" value="NAD_binding_8"/>
    <property type="match status" value="1"/>
</dbReference>
<dbReference type="SUPFAM" id="SSF51905">
    <property type="entry name" value="FAD/NAD(P)-binding domain"/>
    <property type="match status" value="1"/>
</dbReference>
<feature type="chain" id="PRO_5045389199" evidence="1">
    <location>
        <begin position="22"/>
        <end position="359"/>
    </location>
</feature>
<dbReference type="InterPro" id="IPR040174">
    <property type="entry name" value="RNLS"/>
</dbReference>
<keyword evidence="3" id="KW-1185">Reference proteome</keyword>
<dbReference type="Proteomes" id="UP000694888">
    <property type="component" value="Unplaced"/>
</dbReference>